<sequence>MTTVLSPGWAHPVRAAVPPFTEDGLRRVLEKVQRWAPYVDGSLLDDDAAVLDDYSPTEDEVDEHAQRLRGHLMRLVNLAITSRIDERDERVADLVARGREIRSEETPSDHRRAVRHVRQMAWTLNELLELLVTNQCLTEEP</sequence>
<name>A0ABN1YJZ6_9ACTN</name>
<dbReference type="Proteomes" id="UP001500973">
    <property type="component" value="Unassembled WGS sequence"/>
</dbReference>
<evidence type="ECO:0000313" key="2">
    <source>
        <dbReference type="Proteomes" id="UP001500973"/>
    </source>
</evidence>
<protein>
    <recommendedName>
        <fullName evidence="3">DUF4254 domain-containing protein</fullName>
    </recommendedName>
</protein>
<gene>
    <name evidence="1" type="ORF">GCM10009601_02210</name>
</gene>
<dbReference type="EMBL" id="BAAAIZ010000003">
    <property type="protein sequence ID" value="GAA1414434.1"/>
    <property type="molecule type" value="Genomic_DNA"/>
</dbReference>
<reference evidence="1 2" key="1">
    <citation type="journal article" date="2019" name="Int. J. Syst. Evol. Microbiol.">
        <title>The Global Catalogue of Microorganisms (GCM) 10K type strain sequencing project: providing services to taxonomists for standard genome sequencing and annotation.</title>
        <authorList>
            <consortium name="The Broad Institute Genomics Platform"/>
            <consortium name="The Broad Institute Genome Sequencing Center for Infectious Disease"/>
            <person name="Wu L."/>
            <person name="Ma J."/>
        </authorList>
    </citation>
    <scope>NUCLEOTIDE SEQUENCE [LARGE SCALE GENOMIC DNA]</scope>
    <source>
        <strain evidence="1 2">JCM 11756</strain>
    </source>
</reference>
<dbReference type="Pfam" id="PF19979">
    <property type="entry name" value="DUF6415"/>
    <property type="match status" value="1"/>
</dbReference>
<dbReference type="RefSeq" id="WP_344009236.1">
    <property type="nucleotide sequence ID" value="NZ_BAAAIZ010000003.1"/>
</dbReference>
<comment type="caution">
    <text evidence="1">The sequence shown here is derived from an EMBL/GenBank/DDBJ whole genome shotgun (WGS) entry which is preliminary data.</text>
</comment>
<evidence type="ECO:0008006" key="3">
    <source>
        <dbReference type="Google" id="ProtNLM"/>
    </source>
</evidence>
<organism evidence="1 2">
    <name type="scientific">Streptomyces thermospinosisporus</name>
    <dbReference type="NCBI Taxonomy" id="161482"/>
    <lineage>
        <taxon>Bacteria</taxon>
        <taxon>Bacillati</taxon>
        <taxon>Actinomycetota</taxon>
        <taxon>Actinomycetes</taxon>
        <taxon>Kitasatosporales</taxon>
        <taxon>Streptomycetaceae</taxon>
        <taxon>Streptomyces</taxon>
    </lineage>
</organism>
<evidence type="ECO:0000313" key="1">
    <source>
        <dbReference type="EMBL" id="GAA1414434.1"/>
    </source>
</evidence>
<proteinExistence type="predicted"/>
<accession>A0ABN1YJZ6</accession>
<dbReference type="InterPro" id="IPR046300">
    <property type="entry name" value="DUF6415"/>
</dbReference>
<keyword evidence="2" id="KW-1185">Reference proteome</keyword>